<gene>
    <name evidence="2" type="ORF">IKE_06245</name>
</gene>
<feature type="transmembrane region" description="Helical" evidence="1">
    <location>
        <begin position="16"/>
        <end position="37"/>
    </location>
</feature>
<accession>A0A9W5PXU1</accession>
<dbReference type="AlphaFoldDB" id="A0A9W5PXU1"/>
<proteinExistence type="predicted"/>
<reference evidence="2 3" key="1">
    <citation type="submission" date="2012-12" db="EMBL/GenBank/DDBJ databases">
        <title>The Genome Sequence of Bacillus cereus VD196.</title>
        <authorList>
            <consortium name="The Broad Institute Genome Sequencing Platform"/>
            <consortium name="The Broad Institute Genome Sequencing Center for Infectious Disease"/>
            <person name="Feldgarden M."/>
            <person name="Van der Auwera G.A."/>
            <person name="Mahillon J."/>
            <person name="Duprez V."/>
            <person name="Timmery S."/>
            <person name="Mattelet C."/>
            <person name="Dierick K."/>
            <person name="Sun M."/>
            <person name="Yu Z."/>
            <person name="Zhu L."/>
            <person name="Hu X."/>
            <person name="Shank E.B."/>
            <person name="Swiecicka I."/>
            <person name="Hansen B.M."/>
            <person name="Andrup L."/>
            <person name="Walker B."/>
            <person name="Young S.K."/>
            <person name="Zeng Q."/>
            <person name="Gargeya S."/>
            <person name="Fitzgerald M."/>
            <person name="Haas B."/>
            <person name="Abouelleil A."/>
            <person name="Alvarado L."/>
            <person name="Arachchi H.M."/>
            <person name="Berlin A.M."/>
            <person name="Chapman S.B."/>
            <person name="Dewar J."/>
            <person name="Goldberg J."/>
            <person name="Griggs A."/>
            <person name="Gujja S."/>
            <person name="Hansen M."/>
            <person name="Howarth C."/>
            <person name="Imamovic A."/>
            <person name="Larimer J."/>
            <person name="McCowan C."/>
            <person name="Murphy C."/>
            <person name="Neiman D."/>
            <person name="Pearson M."/>
            <person name="Priest M."/>
            <person name="Roberts A."/>
            <person name="Saif S."/>
            <person name="Shea T."/>
            <person name="Sisk P."/>
            <person name="Sykes S."/>
            <person name="Wortman J."/>
            <person name="Nusbaum C."/>
            <person name="Birren B."/>
        </authorList>
    </citation>
    <scope>NUCLEOTIDE SEQUENCE [LARGE SCALE GENOMIC DNA]</scope>
    <source>
        <strain evidence="2 3">VD196</strain>
    </source>
</reference>
<keyword evidence="1" id="KW-0472">Membrane</keyword>
<name>A0A9W5PXU1_BACCE</name>
<sequence>MGTIFKKTDITIKDSLLYTVICISFVTPSIFILYLFFEKKIGYSTCDKGQKGPDARNLLFLNILILVI</sequence>
<evidence type="ECO:0000256" key="1">
    <source>
        <dbReference type="SAM" id="Phobius"/>
    </source>
</evidence>
<evidence type="ECO:0000313" key="3">
    <source>
        <dbReference type="Proteomes" id="UP000014023"/>
    </source>
</evidence>
<organism evidence="2 3">
    <name type="scientific">Bacillus cereus VD196</name>
    <dbReference type="NCBI Taxonomy" id="1053243"/>
    <lineage>
        <taxon>Bacteria</taxon>
        <taxon>Bacillati</taxon>
        <taxon>Bacillota</taxon>
        <taxon>Bacilli</taxon>
        <taxon>Bacillales</taxon>
        <taxon>Bacillaceae</taxon>
        <taxon>Bacillus</taxon>
        <taxon>Bacillus cereus group</taxon>
    </lineage>
</organism>
<dbReference type="EMBL" id="AHFL01000083">
    <property type="protein sequence ID" value="EOO58630.1"/>
    <property type="molecule type" value="Genomic_DNA"/>
</dbReference>
<comment type="caution">
    <text evidence="2">The sequence shown here is derived from an EMBL/GenBank/DDBJ whole genome shotgun (WGS) entry which is preliminary data.</text>
</comment>
<evidence type="ECO:0000313" key="2">
    <source>
        <dbReference type="EMBL" id="EOO58630.1"/>
    </source>
</evidence>
<dbReference type="Proteomes" id="UP000014023">
    <property type="component" value="Unassembled WGS sequence"/>
</dbReference>
<keyword evidence="1" id="KW-0812">Transmembrane</keyword>
<protein>
    <submittedName>
        <fullName evidence="2">Uncharacterized protein</fullName>
    </submittedName>
</protein>
<keyword evidence="1" id="KW-1133">Transmembrane helix</keyword>